<gene>
    <name evidence="2" type="ORF">SAMN05444338_11832</name>
</gene>
<dbReference type="EMBL" id="FNMV01000018">
    <property type="protein sequence ID" value="SDX91528.1"/>
    <property type="molecule type" value="Genomic_DNA"/>
</dbReference>
<evidence type="ECO:0000313" key="2">
    <source>
        <dbReference type="EMBL" id="SDX91528.1"/>
    </source>
</evidence>
<dbReference type="Proteomes" id="UP000198569">
    <property type="component" value="Unassembled WGS sequence"/>
</dbReference>
<feature type="transmembrane region" description="Helical" evidence="1">
    <location>
        <begin position="182"/>
        <end position="202"/>
    </location>
</feature>
<dbReference type="RefSeq" id="WP_091434913.1">
    <property type="nucleotide sequence ID" value="NZ_FNMV01000018.1"/>
</dbReference>
<dbReference type="OrthoDB" id="660047at2"/>
<organism evidence="2 3">
    <name type="scientific">Flavobacterium degerlachei</name>
    <dbReference type="NCBI Taxonomy" id="229203"/>
    <lineage>
        <taxon>Bacteria</taxon>
        <taxon>Pseudomonadati</taxon>
        <taxon>Bacteroidota</taxon>
        <taxon>Flavobacteriia</taxon>
        <taxon>Flavobacteriales</taxon>
        <taxon>Flavobacteriaceae</taxon>
        <taxon>Flavobacterium</taxon>
    </lineage>
</organism>
<feature type="transmembrane region" description="Helical" evidence="1">
    <location>
        <begin position="112"/>
        <end position="128"/>
    </location>
</feature>
<protein>
    <recommendedName>
        <fullName evidence="4">DUF2157 domain-containing protein</fullName>
    </recommendedName>
</protein>
<name>A0A1H3FMB3_9FLAO</name>
<feature type="transmembrane region" description="Helical" evidence="1">
    <location>
        <begin position="83"/>
        <end position="100"/>
    </location>
</feature>
<keyword evidence="1" id="KW-1133">Transmembrane helix</keyword>
<dbReference type="STRING" id="229203.SAMN05444338_11832"/>
<sequence length="386" mass="42835">MIAHDKTELENITLLEEAKSLNEAGFINKKQFEVISKQLIVPKSHNNLLIRAAFFLLGVFLYSSICGFFSLISVDLIDDNFKVLIFLYALVGFIGAEFLTKQKFYGHGLDDAFILGAQLTLAIAIGVYTDGNGLLIAVTIMVTSLLSYLRYVHLSMALLFCLAATASLVYTMFELGDIGKNILPFVLMLFSVAVYFYSKTVLKNLKTAFYHKGILLANSFSLILFYLSGNYLVVRELSVALLGAQINPNSDISFAYFFYAFTFIVPVGFLVYSLLKKDRIMLWIGALAMAFSIYSVRYYYAVLPIETFLTIAGLLLFAFTFFAIKKLKHNKTGITFRPDRFTNANAFMNAEALIASQLGLKPETIQESDMEFGGGGFSGGGSGGEF</sequence>
<evidence type="ECO:0000313" key="3">
    <source>
        <dbReference type="Proteomes" id="UP000198569"/>
    </source>
</evidence>
<feature type="transmembrane region" description="Helical" evidence="1">
    <location>
        <begin position="254"/>
        <end position="275"/>
    </location>
</feature>
<feature type="transmembrane region" description="Helical" evidence="1">
    <location>
        <begin position="282"/>
        <end position="301"/>
    </location>
</feature>
<evidence type="ECO:0008006" key="4">
    <source>
        <dbReference type="Google" id="ProtNLM"/>
    </source>
</evidence>
<dbReference type="AlphaFoldDB" id="A0A1H3FMB3"/>
<reference evidence="3" key="1">
    <citation type="submission" date="2016-10" db="EMBL/GenBank/DDBJ databases">
        <authorList>
            <person name="Varghese N."/>
            <person name="Submissions S."/>
        </authorList>
    </citation>
    <scope>NUCLEOTIDE SEQUENCE [LARGE SCALE GENOMIC DNA]</scope>
    <source>
        <strain evidence="3">DSM 15718</strain>
    </source>
</reference>
<feature type="transmembrane region" description="Helical" evidence="1">
    <location>
        <begin position="214"/>
        <end position="234"/>
    </location>
</feature>
<feature type="transmembrane region" description="Helical" evidence="1">
    <location>
        <begin position="48"/>
        <end position="71"/>
    </location>
</feature>
<keyword evidence="1" id="KW-0472">Membrane</keyword>
<evidence type="ECO:0000256" key="1">
    <source>
        <dbReference type="SAM" id="Phobius"/>
    </source>
</evidence>
<accession>A0A1H3FMB3</accession>
<proteinExistence type="predicted"/>
<feature type="transmembrane region" description="Helical" evidence="1">
    <location>
        <begin position="158"/>
        <end position="176"/>
    </location>
</feature>
<feature type="transmembrane region" description="Helical" evidence="1">
    <location>
        <begin position="307"/>
        <end position="324"/>
    </location>
</feature>
<keyword evidence="3" id="KW-1185">Reference proteome</keyword>
<keyword evidence="1" id="KW-0812">Transmembrane</keyword>